<evidence type="ECO:0000313" key="4">
    <source>
        <dbReference type="EMBL" id="MBA2176893.1"/>
    </source>
</evidence>
<feature type="compositionally biased region" description="Polar residues" evidence="2">
    <location>
        <begin position="652"/>
        <end position="694"/>
    </location>
</feature>
<feature type="non-terminal residue" evidence="4">
    <location>
        <position position="794"/>
    </location>
</feature>
<feature type="compositionally biased region" description="Polar residues" evidence="2">
    <location>
        <begin position="702"/>
        <end position="728"/>
    </location>
</feature>
<feature type="transmembrane region" description="Helical" evidence="3">
    <location>
        <begin position="383"/>
        <end position="405"/>
    </location>
</feature>
<feature type="transmembrane region" description="Helical" evidence="3">
    <location>
        <begin position="351"/>
        <end position="371"/>
    </location>
</feature>
<keyword evidence="5" id="KW-1185">Reference proteome</keyword>
<proteinExistence type="predicted"/>
<evidence type="ECO:0000313" key="5">
    <source>
        <dbReference type="Proteomes" id="UP000571017"/>
    </source>
</evidence>
<dbReference type="Proteomes" id="UP000571017">
    <property type="component" value="Unassembled WGS sequence"/>
</dbReference>
<dbReference type="InterPro" id="IPR058112">
    <property type="entry name" value="CD3337_EF1877-like"/>
</dbReference>
<keyword evidence="3" id="KW-1133">Transmembrane helix</keyword>
<evidence type="ECO:0000256" key="2">
    <source>
        <dbReference type="SAM" id="MobiDB-lite"/>
    </source>
</evidence>
<feature type="transmembrane region" description="Helical" evidence="3">
    <location>
        <begin position="164"/>
        <end position="185"/>
    </location>
</feature>
<feature type="transmembrane region" description="Helical" evidence="3">
    <location>
        <begin position="112"/>
        <end position="132"/>
    </location>
</feature>
<evidence type="ECO:0000256" key="3">
    <source>
        <dbReference type="SAM" id="Phobius"/>
    </source>
</evidence>
<sequence>MKMVSLSKIRNLLIPIQLLLICVMMLSIMQTNTVHAKEEEEKQIEFTTPEDSGFGASYGKFKNEEVDYHIDYLDSTELEERGFIDKMKFWKTIPDDTIGTAYTLLNDLLVNFPFKMIMLFTNIMIFFLNLAYSLNIINELIFEVEDVVASISGISGGQFGSGGIFGGFLTLILSCVAIYTLYQFAVKKAHISSFSGMLKSLVALVLALVILTNYGSIMSGLNNITNEMSSLIVGGNADIAVNESSGEISNESVMTTMEDNVFNNFVHKPYLFLQYGVIDESSIGEDRVQNLLKASQGTEERNELVEKEITESGNEMMTRAKLFDRIAFVALVSGTNFINSIPIGFLTVLLFVFQMWFLVIAMIAPFALIVGALPNQFGVVTRYLLELTIPLFLKLGVSLMALFIFGLTDIMLGTASIVSNVSGSGIMGFVAMSLFQSLFLATMFILRKRIGRIFTLGSEQIGALREQANQALVEPLQKGVQNTATVAGATVGGISGGAQGAMAGANIGSAIGSGVTGQQDAKQAGRSAYMSHLMYERNQDANAKKEEIMQQEQDREAQAQEYQSNLEVMEDNLSSVGLSEETTGRTVEALDEAGIDSISEEEVQENYDSIVEQVGEKGLNDEFPETFAKQVSSKRKAERIRQDENELKESSTSKQGSDSTTNKRSNDSKSTPKSGSTSESTTSNPFVENEQGSVDETFRQPLDNSQHDSGNTGSVDPNYFNDSNQAFNQEEWEVPQTEEAPHPVYSDEPIDSFPEQPMEQQPMEQQPMEQQPMEQQPMEKSTAAPNKYKSKPKS</sequence>
<feature type="compositionally biased region" description="Low complexity" evidence="2">
    <location>
        <begin position="754"/>
        <end position="779"/>
    </location>
</feature>
<protein>
    <recommendedName>
        <fullName evidence="6">TrbL/VirB6 plasmid conjugal transfer protein</fullName>
    </recommendedName>
</protein>
<gene>
    <name evidence="4" type="ORF">H0266_18595</name>
</gene>
<keyword evidence="3" id="KW-0812">Transmembrane</keyword>
<feature type="region of interest" description="Disordered" evidence="2">
    <location>
        <begin position="616"/>
        <end position="794"/>
    </location>
</feature>
<feature type="compositionally biased region" description="Basic and acidic residues" evidence="2">
    <location>
        <begin position="639"/>
        <end position="651"/>
    </location>
</feature>
<keyword evidence="3" id="KW-0472">Membrane</keyword>
<organism evidence="4 5">
    <name type="scientific">Halobacillus locisalis</name>
    <dbReference type="NCBI Taxonomy" id="220753"/>
    <lineage>
        <taxon>Bacteria</taxon>
        <taxon>Bacillati</taxon>
        <taxon>Bacillota</taxon>
        <taxon>Bacilli</taxon>
        <taxon>Bacillales</taxon>
        <taxon>Bacillaceae</taxon>
        <taxon>Halobacillus</taxon>
    </lineage>
</organism>
<accession>A0A838CY89</accession>
<evidence type="ECO:0000256" key="1">
    <source>
        <dbReference type="SAM" id="Coils"/>
    </source>
</evidence>
<dbReference type="AlphaFoldDB" id="A0A838CY89"/>
<feature type="transmembrane region" description="Helical" evidence="3">
    <location>
        <begin position="326"/>
        <end position="345"/>
    </location>
</feature>
<keyword evidence="1" id="KW-0175">Coiled coil</keyword>
<name>A0A838CY89_9BACI</name>
<dbReference type="NCBIfam" id="NF046089">
    <property type="entry name" value="CD3337_EF1877"/>
    <property type="match status" value="1"/>
</dbReference>
<feature type="coiled-coil region" evidence="1">
    <location>
        <begin position="535"/>
        <end position="572"/>
    </location>
</feature>
<dbReference type="EMBL" id="JACEFG010000005">
    <property type="protein sequence ID" value="MBA2176893.1"/>
    <property type="molecule type" value="Genomic_DNA"/>
</dbReference>
<feature type="transmembrane region" description="Helical" evidence="3">
    <location>
        <begin position="425"/>
        <end position="446"/>
    </location>
</feature>
<comment type="caution">
    <text evidence="4">The sequence shown here is derived from an EMBL/GenBank/DDBJ whole genome shotgun (WGS) entry which is preliminary data.</text>
</comment>
<reference evidence="4 5" key="1">
    <citation type="journal article" date="2004" name="Extremophiles">
        <title>Halobacillus locisalis sp. nov., a halophilic bacterium isolated from a marine solar saltern of the Yellow Sea in Korea.</title>
        <authorList>
            <person name="Yoon J.H."/>
            <person name="Kang K.H."/>
            <person name="Oh T.K."/>
            <person name="Park Y.H."/>
        </authorList>
    </citation>
    <scope>NUCLEOTIDE SEQUENCE [LARGE SCALE GENOMIC DNA]</scope>
    <source>
        <strain evidence="4 5">KCTC 3788</strain>
    </source>
</reference>
<evidence type="ECO:0008006" key="6">
    <source>
        <dbReference type="Google" id="ProtNLM"/>
    </source>
</evidence>